<dbReference type="EMBL" id="CAJNOE010001430">
    <property type="protein sequence ID" value="CAF1422680.1"/>
    <property type="molecule type" value="Genomic_DNA"/>
</dbReference>
<proteinExistence type="predicted"/>
<feature type="transmembrane region" description="Helical" evidence="1">
    <location>
        <begin position="32"/>
        <end position="57"/>
    </location>
</feature>
<keyword evidence="1" id="KW-0472">Membrane</keyword>
<feature type="signal peptide" evidence="2">
    <location>
        <begin position="1"/>
        <end position="22"/>
    </location>
</feature>
<dbReference type="AlphaFoldDB" id="A0A815MHH7"/>
<protein>
    <submittedName>
        <fullName evidence="3">Uncharacterized protein</fullName>
    </submittedName>
</protein>
<reference evidence="3" key="1">
    <citation type="submission" date="2021-02" db="EMBL/GenBank/DDBJ databases">
        <authorList>
            <person name="Nowell W R."/>
        </authorList>
    </citation>
    <scope>NUCLEOTIDE SEQUENCE</scope>
</reference>
<evidence type="ECO:0000256" key="1">
    <source>
        <dbReference type="SAM" id="Phobius"/>
    </source>
</evidence>
<keyword evidence="1" id="KW-1133">Transmembrane helix</keyword>
<evidence type="ECO:0000313" key="5">
    <source>
        <dbReference type="Proteomes" id="UP000663860"/>
    </source>
</evidence>
<comment type="caution">
    <text evidence="3">The sequence shown here is derived from an EMBL/GenBank/DDBJ whole genome shotgun (WGS) entry which is preliminary data.</text>
</comment>
<keyword evidence="2" id="KW-0732">Signal</keyword>
<evidence type="ECO:0000256" key="2">
    <source>
        <dbReference type="SAM" id="SignalP"/>
    </source>
</evidence>
<accession>A0A815MHH7</accession>
<gene>
    <name evidence="3" type="ORF">IZO911_LOCUS40773</name>
    <name evidence="4" type="ORF">KXQ929_LOCUS13097</name>
</gene>
<feature type="chain" id="PRO_5036228229" evidence="2">
    <location>
        <begin position="23"/>
        <end position="132"/>
    </location>
</feature>
<evidence type="ECO:0000313" key="4">
    <source>
        <dbReference type="EMBL" id="CAF3731731.1"/>
    </source>
</evidence>
<organism evidence="3 5">
    <name type="scientific">Adineta steineri</name>
    <dbReference type="NCBI Taxonomy" id="433720"/>
    <lineage>
        <taxon>Eukaryota</taxon>
        <taxon>Metazoa</taxon>
        <taxon>Spiralia</taxon>
        <taxon>Gnathifera</taxon>
        <taxon>Rotifera</taxon>
        <taxon>Eurotatoria</taxon>
        <taxon>Bdelloidea</taxon>
        <taxon>Adinetida</taxon>
        <taxon>Adinetidae</taxon>
        <taxon>Adineta</taxon>
    </lineage>
</organism>
<evidence type="ECO:0000313" key="3">
    <source>
        <dbReference type="EMBL" id="CAF1422680.1"/>
    </source>
</evidence>
<sequence length="132" mass="15259">MFLNICIVFLVIFPNWIVATNAVNQGIQAKQIFLIIGLMLGSVLVTFILMYFIYFVIKCMKRTMTEPQYCIDDCDYDTYSQIKPVLTVSHMATSVKQCLLDLYISLIPFNWSRAQCVYDQPSTVNEKKDISF</sequence>
<name>A0A815MHH7_9BILA</name>
<keyword evidence="1" id="KW-0812">Transmembrane</keyword>
<dbReference type="Proteomes" id="UP000663868">
    <property type="component" value="Unassembled WGS sequence"/>
</dbReference>
<dbReference type="Proteomes" id="UP000663860">
    <property type="component" value="Unassembled WGS sequence"/>
</dbReference>
<dbReference type="EMBL" id="CAJOBB010000691">
    <property type="protein sequence ID" value="CAF3731731.1"/>
    <property type="molecule type" value="Genomic_DNA"/>
</dbReference>